<proteinExistence type="predicted"/>
<gene>
    <name evidence="1" type="ORF">AVDCRST_MAG50-2672</name>
</gene>
<name>A0A6J4INF7_9ACTN</name>
<evidence type="ECO:0000313" key="1">
    <source>
        <dbReference type="EMBL" id="CAA9257255.1"/>
    </source>
</evidence>
<accession>A0A6J4INF7</accession>
<sequence>MADTSTNTVARAMNDVGMAAWFGGSLMGAIGLNGAAAVADAPSQRAKVANAGWARWTPANLAAIAAYTVGALQLTRVNKDRLTAQKGVAAAAGVKTVLSGLAMGATAYSRVLGQKVMDAGAPSVEGATEPNAATPPEVAAAQRQLKMLQWAIPALTGAMIVIDSRMSEQQRPNQVARGLLSRIAT</sequence>
<protein>
    <submittedName>
        <fullName evidence="1">ABC-type Mn/Zn transport systems, ATPase component</fullName>
    </submittedName>
</protein>
<reference evidence="1" key="1">
    <citation type="submission" date="2020-02" db="EMBL/GenBank/DDBJ databases">
        <authorList>
            <person name="Meier V. D."/>
        </authorList>
    </citation>
    <scope>NUCLEOTIDE SEQUENCE</scope>
    <source>
        <strain evidence="1">AVDCRST_MAG50</strain>
    </source>
</reference>
<dbReference type="EMBL" id="CADCTF010000122">
    <property type="protein sequence ID" value="CAA9257255.1"/>
    <property type="molecule type" value="Genomic_DNA"/>
</dbReference>
<organism evidence="1">
    <name type="scientific">uncultured Acidimicrobiales bacterium</name>
    <dbReference type="NCBI Taxonomy" id="310071"/>
    <lineage>
        <taxon>Bacteria</taxon>
        <taxon>Bacillati</taxon>
        <taxon>Actinomycetota</taxon>
        <taxon>Acidimicrobiia</taxon>
        <taxon>Acidimicrobiales</taxon>
        <taxon>environmental samples</taxon>
    </lineage>
</organism>
<dbReference type="AlphaFoldDB" id="A0A6J4INF7"/>